<organism evidence="7 8">
    <name type="scientific">Corynebacterium striatum</name>
    <dbReference type="NCBI Taxonomy" id="43770"/>
    <lineage>
        <taxon>Bacteria</taxon>
        <taxon>Bacillati</taxon>
        <taxon>Actinomycetota</taxon>
        <taxon>Actinomycetes</taxon>
        <taxon>Mycobacteriales</taxon>
        <taxon>Corynebacteriaceae</taxon>
        <taxon>Corynebacterium</taxon>
    </lineage>
</organism>
<evidence type="ECO:0000313" key="7">
    <source>
        <dbReference type="EMBL" id="GEA43117.1"/>
    </source>
</evidence>
<dbReference type="RefSeq" id="WP_005528114.1">
    <property type="nucleotide sequence ID" value="NZ_BJLD01000001.1"/>
</dbReference>
<dbReference type="PRINTS" id="PR00753">
    <property type="entry name" value="ACCSYNTHASE"/>
</dbReference>
<proteinExistence type="inferred from homology"/>
<comment type="caution">
    <text evidence="7">The sequence shown here is derived from an EMBL/GenBank/DDBJ whole genome shotgun (WGS) entry which is preliminary data.</text>
</comment>
<evidence type="ECO:0000256" key="5">
    <source>
        <dbReference type="ARBA" id="ARBA00022898"/>
    </source>
</evidence>
<dbReference type="AlphaFoldDB" id="A0AAQ1Z6S2"/>
<dbReference type="GO" id="GO:0030170">
    <property type="term" value="F:pyridoxal phosphate binding"/>
    <property type="evidence" value="ECO:0007669"/>
    <property type="project" value="InterPro"/>
</dbReference>
<evidence type="ECO:0000313" key="8">
    <source>
        <dbReference type="Proteomes" id="UP000315234"/>
    </source>
</evidence>
<keyword evidence="4" id="KW-0808">Transferase</keyword>
<dbReference type="PANTHER" id="PTHR46383:SF1">
    <property type="entry name" value="ASPARTATE AMINOTRANSFERASE"/>
    <property type="match status" value="1"/>
</dbReference>
<evidence type="ECO:0000259" key="6">
    <source>
        <dbReference type="Pfam" id="PF00155"/>
    </source>
</evidence>
<gene>
    <name evidence="7" type="ORF">Cst04h_12870</name>
</gene>
<dbReference type="InterPro" id="IPR015422">
    <property type="entry name" value="PyrdxlP-dep_Trfase_small"/>
</dbReference>
<accession>A0AAQ1Z6S2</accession>
<evidence type="ECO:0000256" key="1">
    <source>
        <dbReference type="ARBA" id="ARBA00001933"/>
    </source>
</evidence>
<evidence type="ECO:0000256" key="3">
    <source>
        <dbReference type="ARBA" id="ARBA00022576"/>
    </source>
</evidence>
<protein>
    <submittedName>
        <fullName evidence="7">Aminotransferase</fullName>
    </submittedName>
</protein>
<comment type="cofactor">
    <cofactor evidence="1">
        <name>pyridoxal 5'-phosphate</name>
        <dbReference type="ChEBI" id="CHEBI:597326"/>
    </cofactor>
</comment>
<name>A0AAQ1Z6S2_CORST</name>
<dbReference type="Gene3D" id="3.90.1150.10">
    <property type="entry name" value="Aspartate Aminotransferase, domain 1"/>
    <property type="match status" value="1"/>
</dbReference>
<dbReference type="EMBL" id="BJLD01000001">
    <property type="protein sequence ID" value="GEA43117.1"/>
    <property type="molecule type" value="Genomic_DNA"/>
</dbReference>
<dbReference type="InterPro" id="IPR015421">
    <property type="entry name" value="PyrdxlP-dep_Trfase_major"/>
</dbReference>
<dbReference type="InterPro" id="IPR050596">
    <property type="entry name" value="AspAT/PAT-like"/>
</dbReference>
<evidence type="ECO:0000256" key="4">
    <source>
        <dbReference type="ARBA" id="ARBA00022679"/>
    </source>
</evidence>
<dbReference type="CDD" id="cd00609">
    <property type="entry name" value="AAT_like"/>
    <property type="match status" value="1"/>
</dbReference>
<keyword evidence="3 7" id="KW-0032">Aminotransferase</keyword>
<dbReference type="InterPro" id="IPR015424">
    <property type="entry name" value="PyrdxlP-dep_Trfase"/>
</dbReference>
<dbReference type="Pfam" id="PF00155">
    <property type="entry name" value="Aminotran_1_2"/>
    <property type="match status" value="1"/>
</dbReference>
<dbReference type="PANTHER" id="PTHR46383">
    <property type="entry name" value="ASPARTATE AMINOTRANSFERASE"/>
    <property type="match status" value="1"/>
</dbReference>
<dbReference type="Proteomes" id="UP000315234">
    <property type="component" value="Unassembled WGS sequence"/>
</dbReference>
<comment type="similarity">
    <text evidence="2">Belongs to the class-I pyridoxal-phosphate-dependent aminotransferase family.</text>
</comment>
<keyword evidence="5" id="KW-0663">Pyridoxal phosphate</keyword>
<dbReference type="GO" id="GO:0008483">
    <property type="term" value="F:transaminase activity"/>
    <property type="evidence" value="ECO:0007669"/>
    <property type="project" value="UniProtKB-KW"/>
</dbReference>
<dbReference type="Gene3D" id="3.40.640.10">
    <property type="entry name" value="Type I PLP-dependent aspartate aminotransferase-like (Major domain)"/>
    <property type="match status" value="1"/>
</dbReference>
<reference evidence="7 8" key="1">
    <citation type="submission" date="2019-06" db="EMBL/GenBank/DDBJ databases">
        <title>Draft genome sequence of Corynebacterium striatum NBRC 15291.</title>
        <authorList>
            <person name="Miura T."/>
            <person name="Furukawa M."/>
            <person name="Shimamura M."/>
            <person name="Ohyama Y."/>
            <person name="Yamazoe A."/>
            <person name="Kawasaki H."/>
        </authorList>
    </citation>
    <scope>NUCLEOTIDE SEQUENCE [LARGE SCALE GENOMIC DNA]</scope>
    <source>
        <strain evidence="7 8">NBRC 15291</strain>
    </source>
</reference>
<dbReference type="InterPro" id="IPR004839">
    <property type="entry name" value="Aminotransferase_I/II_large"/>
</dbReference>
<dbReference type="GO" id="GO:0006520">
    <property type="term" value="P:amino acid metabolic process"/>
    <property type="evidence" value="ECO:0007669"/>
    <property type="project" value="InterPro"/>
</dbReference>
<sequence>MSHIAQRILDQRASSLRPPLGVVPAGAISLALGEPDFPTPEPIANAGNKAVSEGNTRYTDQHGLRSLREKLVSALPSSPTNKDWDADNVVVTHGATAALGAIFFALLSPGDKVVIPEPAYSLYADLVTLAGGEVVYAKLGIDLHFDIEELKEKLPGAKAIVFSNPSNPNGIVHTKHELEELGKLLEGSSTLVISDEAYSSLTYSGHDFTSALEVESLAPRTLYVQTFSKKYAMTGWRVGYVAGDKELIAAIAQFHRTFNGSLNNAAQIAAEAALDLPDSALQPMLDEYAARRELMVELLNEVPGIETVKPEGAFYSFIHYEVDKPSVQVARELGDAGVIVRAGAEYGPSAEHHIRISFAASQEEIRRGFSIIRDYFASQ</sequence>
<feature type="domain" description="Aminotransferase class I/classII large" evidence="6">
    <location>
        <begin position="28"/>
        <end position="367"/>
    </location>
</feature>
<dbReference type="SUPFAM" id="SSF53383">
    <property type="entry name" value="PLP-dependent transferases"/>
    <property type="match status" value="1"/>
</dbReference>
<evidence type="ECO:0000256" key="2">
    <source>
        <dbReference type="ARBA" id="ARBA00007441"/>
    </source>
</evidence>